<dbReference type="GO" id="GO:0008033">
    <property type="term" value="P:tRNA processing"/>
    <property type="evidence" value="ECO:0007669"/>
    <property type="project" value="UniProtKB-KW"/>
</dbReference>
<evidence type="ECO:0000256" key="1">
    <source>
        <dbReference type="ARBA" id="ARBA00001946"/>
    </source>
</evidence>
<dbReference type="Proteomes" id="UP000230837">
    <property type="component" value="Unassembled WGS sequence"/>
</dbReference>
<dbReference type="CDD" id="cd00077">
    <property type="entry name" value="HDc"/>
    <property type="match status" value="1"/>
</dbReference>
<keyword evidence="8" id="KW-0694">RNA-binding</keyword>
<feature type="domain" description="HD" evidence="9">
    <location>
        <begin position="252"/>
        <end position="368"/>
    </location>
</feature>
<keyword evidence="5" id="KW-0479">Metal-binding</keyword>
<keyword evidence="7" id="KW-0460">Magnesium</keyword>
<dbReference type="InterPro" id="IPR043519">
    <property type="entry name" value="NT_sf"/>
</dbReference>
<dbReference type="PROSITE" id="PS51831">
    <property type="entry name" value="HD"/>
    <property type="match status" value="1"/>
</dbReference>
<evidence type="ECO:0000256" key="4">
    <source>
        <dbReference type="ARBA" id="ARBA00022695"/>
    </source>
</evidence>
<dbReference type="Pfam" id="PF01743">
    <property type="entry name" value="PolyA_pol"/>
    <property type="match status" value="1"/>
</dbReference>
<comment type="cofactor">
    <cofactor evidence="1">
        <name>Mg(2+)</name>
        <dbReference type="ChEBI" id="CHEBI:18420"/>
    </cofactor>
</comment>
<dbReference type="SUPFAM" id="SSF81301">
    <property type="entry name" value="Nucleotidyltransferase"/>
    <property type="match status" value="1"/>
</dbReference>
<dbReference type="InterPro" id="IPR003607">
    <property type="entry name" value="HD/PDEase_dom"/>
</dbReference>
<dbReference type="InterPro" id="IPR006675">
    <property type="entry name" value="HDIG_dom"/>
</dbReference>
<evidence type="ECO:0000313" key="10">
    <source>
        <dbReference type="EMBL" id="PIW96733.1"/>
    </source>
</evidence>
<name>A0A2M7IN17_9BACT</name>
<dbReference type="GO" id="GO:0016779">
    <property type="term" value="F:nucleotidyltransferase activity"/>
    <property type="evidence" value="ECO:0007669"/>
    <property type="project" value="UniProtKB-KW"/>
</dbReference>
<dbReference type="InterPro" id="IPR006674">
    <property type="entry name" value="HD_domain"/>
</dbReference>
<sequence length="489" mass="55171">MIKITDIPLEVKQVADTLEGAGFEAYLVGGCVRDLIIGRTPKDWDLTTDARPDAITALFPDSFCNNDYGTVGVKTESENPTLQVIEVTPYRSESEYSDARRPDSVTFGVSLAEDLARRDFTVNAIAYRTAIAETVDKYRGIEDIKAKRLRAVGDPNERFAEDALRMMRAVRLAAELDFVIEADTMAGIIKNRDRLGKIATERISAEFIRIIDSKTPMTGIIFLQKLGLLPFIIPELLEAMGCEQGGIHAYDVYEHLLRTLQGAADKGFSTEMRLAALLHDIGKPATRRTGGKNKLYTFFGHEVVGARMTKVILERLKLPREMIDIVVNLVRWHMFFSDPDLITLAAVRRTIMRIGEDNIDDLLNLRVCDRIGTGRPKEQPFRFRKYKAMVDEALRDPISVKLLKIDGVRIMDITGEKPGKKLGYILHALLEEVLVDPRKNTAEYLENRTKDFILLDEIELQRLAEAGKEKLAEEEAHAIKDIEREHKVG</sequence>
<dbReference type="Pfam" id="PF01966">
    <property type="entry name" value="HD"/>
    <property type="match status" value="1"/>
</dbReference>
<evidence type="ECO:0000259" key="9">
    <source>
        <dbReference type="PROSITE" id="PS51831"/>
    </source>
</evidence>
<dbReference type="GO" id="GO:0000166">
    <property type="term" value="F:nucleotide binding"/>
    <property type="evidence" value="ECO:0007669"/>
    <property type="project" value="UniProtKB-KW"/>
</dbReference>
<gene>
    <name evidence="10" type="ORF">COZ82_03390</name>
</gene>
<dbReference type="Gene3D" id="1.10.3090.10">
    <property type="entry name" value="cca-adding enzyme, domain 2"/>
    <property type="match status" value="1"/>
</dbReference>
<organism evidence="10 11">
    <name type="scientific">Candidatus Kaiserbacteria bacterium CG_4_8_14_3_um_filter_38_9</name>
    <dbReference type="NCBI Taxonomy" id="1974599"/>
    <lineage>
        <taxon>Bacteria</taxon>
        <taxon>Candidatus Kaiseribacteriota</taxon>
    </lineage>
</organism>
<dbReference type="Gene3D" id="1.10.246.80">
    <property type="match status" value="1"/>
</dbReference>
<dbReference type="GO" id="GO:0000049">
    <property type="term" value="F:tRNA binding"/>
    <property type="evidence" value="ECO:0007669"/>
    <property type="project" value="TreeGrafter"/>
</dbReference>
<reference evidence="11" key="1">
    <citation type="submission" date="2017-09" db="EMBL/GenBank/DDBJ databases">
        <title>Depth-based differentiation of microbial function through sediment-hosted aquifers and enrichment of novel symbionts in the deep terrestrial subsurface.</title>
        <authorList>
            <person name="Probst A.J."/>
            <person name="Ladd B."/>
            <person name="Jarett J.K."/>
            <person name="Geller-Mcgrath D.E."/>
            <person name="Sieber C.M.K."/>
            <person name="Emerson J.B."/>
            <person name="Anantharaman K."/>
            <person name="Thomas B.C."/>
            <person name="Malmstrom R."/>
            <person name="Stieglmeier M."/>
            <person name="Klingl A."/>
            <person name="Woyke T."/>
            <person name="Ryan C.M."/>
            <person name="Banfield J.F."/>
        </authorList>
    </citation>
    <scope>NUCLEOTIDE SEQUENCE [LARGE SCALE GENOMIC DNA]</scope>
</reference>
<keyword evidence="6" id="KW-0547">Nucleotide-binding</keyword>
<dbReference type="SMART" id="SM00471">
    <property type="entry name" value="HDc"/>
    <property type="match status" value="1"/>
</dbReference>
<accession>A0A2M7IN17</accession>
<dbReference type="SUPFAM" id="SSF81891">
    <property type="entry name" value="Poly A polymerase C-terminal region-like"/>
    <property type="match status" value="1"/>
</dbReference>
<dbReference type="Gene3D" id="3.30.460.10">
    <property type="entry name" value="Beta Polymerase, domain 2"/>
    <property type="match status" value="1"/>
</dbReference>
<evidence type="ECO:0000256" key="7">
    <source>
        <dbReference type="ARBA" id="ARBA00022842"/>
    </source>
</evidence>
<dbReference type="PANTHER" id="PTHR46173">
    <property type="entry name" value="CCA TRNA NUCLEOTIDYLTRANSFERASE 1, MITOCHONDRIAL"/>
    <property type="match status" value="1"/>
</dbReference>
<protein>
    <recommendedName>
        <fullName evidence="9">HD domain-containing protein</fullName>
    </recommendedName>
</protein>
<evidence type="ECO:0000256" key="3">
    <source>
        <dbReference type="ARBA" id="ARBA00022694"/>
    </source>
</evidence>
<proteinExistence type="inferred from homology"/>
<dbReference type="AlphaFoldDB" id="A0A2M7IN17"/>
<evidence type="ECO:0000256" key="6">
    <source>
        <dbReference type="ARBA" id="ARBA00022741"/>
    </source>
</evidence>
<dbReference type="EMBL" id="PFHR01000180">
    <property type="protein sequence ID" value="PIW96733.1"/>
    <property type="molecule type" value="Genomic_DNA"/>
</dbReference>
<comment type="caution">
    <text evidence="10">The sequence shown here is derived from an EMBL/GenBank/DDBJ whole genome shotgun (WGS) entry which is preliminary data.</text>
</comment>
<evidence type="ECO:0000256" key="2">
    <source>
        <dbReference type="ARBA" id="ARBA00022679"/>
    </source>
</evidence>
<comment type="similarity">
    <text evidence="8">Belongs to the tRNA nucleotidyltransferase/poly(A) polymerase family.</text>
</comment>
<dbReference type="CDD" id="cd05398">
    <property type="entry name" value="NT_ClassII-CCAase"/>
    <property type="match status" value="1"/>
</dbReference>
<dbReference type="NCBIfam" id="TIGR00277">
    <property type="entry name" value="HDIG"/>
    <property type="match status" value="1"/>
</dbReference>
<keyword evidence="3" id="KW-0819">tRNA processing</keyword>
<keyword evidence="4" id="KW-0548">Nucleotidyltransferase</keyword>
<keyword evidence="2 8" id="KW-0808">Transferase</keyword>
<dbReference type="Pfam" id="PF12627">
    <property type="entry name" value="PolyA_pol_RNAbd"/>
    <property type="match status" value="1"/>
</dbReference>
<evidence type="ECO:0000256" key="5">
    <source>
        <dbReference type="ARBA" id="ARBA00022723"/>
    </source>
</evidence>
<evidence type="ECO:0000256" key="8">
    <source>
        <dbReference type="RuleBase" id="RU003953"/>
    </source>
</evidence>
<dbReference type="InterPro" id="IPR002646">
    <property type="entry name" value="PolA_pol_head_dom"/>
</dbReference>
<dbReference type="InterPro" id="IPR050264">
    <property type="entry name" value="Bact_CCA-adding_enz_type3_sf"/>
</dbReference>
<dbReference type="GO" id="GO:0046872">
    <property type="term" value="F:metal ion binding"/>
    <property type="evidence" value="ECO:0007669"/>
    <property type="project" value="UniProtKB-KW"/>
</dbReference>
<dbReference type="PANTHER" id="PTHR46173:SF1">
    <property type="entry name" value="CCA TRNA NUCLEOTIDYLTRANSFERASE 1, MITOCHONDRIAL"/>
    <property type="match status" value="1"/>
</dbReference>
<dbReference type="InterPro" id="IPR032828">
    <property type="entry name" value="PolyA_RNA-bd"/>
</dbReference>
<evidence type="ECO:0000313" key="11">
    <source>
        <dbReference type="Proteomes" id="UP000230837"/>
    </source>
</evidence>